<dbReference type="EMBL" id="KZ819686">
    <property type="protein sequence ID" value="PWN54401.1"/>
    <property type="molecule type" value="Genomic_DNA"/>
</dbReference>
<organism evidence="1 2">
    <name type="scientific">Violaceomyces palustris</name>
    <dbReference type="NCBI Taxonomy" id="1673888"/>
    <lineage>
        <taxon>Eukaryota</taxon>
        <taxon>Fungi</taxon>
        <taxon>Dikarya</taxon>
        <taxon>Basidiomycota</taxon>
        <taxon>Ustilaginomycotina</taxon>
        <taxon>Ustilaginomycetes</taxon>
        <taxon>Violaceomycetales</taxon>
        <taxon>Violaceomycetaceae</taxon>
        <taxon>Violaceomyces</taxon>
    </lineage>
</organism>
<proteinExistence type="predicted"/>
<name>A0ACD0P8N0_9BASI</name>
<dbReference type="Proteomes" id="UP000245626">
    <property type="component" value="Unassembled WGS sequence"/>
</dbReference>
<sequence>MLNSPGSTSLAELNVLQSISGPFLDTTVSILITLLHWCTIQILMTISAMIHVMRLGMKRTNHTVNYRWWRVRLELV</sequence>
<evidence type="ECO:0000313" key="2">
    <source>
        <dbReference type="Proteomes" id="UP000245626"/>
    </source>
</evidence>
<accession>A0ACD0P8N0</accession>
<reference evidence="1 2" key="1">
    <citation type="journal article" date="2018" name="Mol. Biol. Evol.">
        <title>Broad Genomic Sampling Reveals a Smut Pathogenic Ancestry of the Fungal Clade Ustilaginomycotina.</title>
        <authorList>
            <person name="Kijpornyongpan T."/>
            <person name="Mondo S.J."/>
            <person name="Barry K."/>
            <person name="Sandor L."/>
            <person name="Lee J."/>
            <person name="Lipzen A."/>
            <person name="Pangilinan J."/>
            <person name="LaButti K."/>
            <person name="Hainaut M."/>
            <person name="Henrissat B."/>
            <person name="Grigoriev I.V."/>
            <person name="Spatafora J.W."/>
            <person name="Aime M.C."/>
        </authorList>
    </citation>
    <scope>NUCLEOTIDE SEQUENCE [LARGE SCALE GENOMIC DNA]</scope>
    <source>
        <strain evidence="1 2">SA 807</strain>
    </source>
</reference>
<evidence type="ECO:0000313" key="1">
    <source>
        <dbReference type="EMBL" id="PWN54401.1"/>
    </source>
</evidence>
<protein>
    <submittedName>
        <fullName evidence="1">Uncharacterized protein</fullName>
    </submittedName>
</protein>
<gene>
    <name evidence="1" type="ORF">IE53DRAFT_158073</name>
</gene>
<keyword evidence="2" id="KW-1185">Reference proteome</keyword>